<dbReference type="SUPFAM" id="SSF55874">
    <property type="entry name" value="ATPase domain of HSP90 chaperone/DNA topoisomerase II/histidine kinase"/>
    <property type="match status" value="1"/>
</dbReference>
<evidence type="ECO:0000256" key="9">
    <source>
        <dbReference type="ARBA" id="ARBA00023012"/>
    </source>
</evidence>
<dbReference type="RefSeq" id="WP_160594045.1">
    <property type="nucleotide sequence ID" value="NZ_CP047896.1"/>
</dbReference>
<dbReference type="InterPro" id="IPR036890">
    <property type="entry name" value="HATPase_C_sf"/>
</dbReference>
<keyword evidence="7 14" id="KW-0418">Kinase</keyword>
<dbReference type="GO" id="GO:0005886">
    <property type="term" value="C:plasma membrane"/>
    <property type="evidence" value="ECO:0007669"/>
    <property type="project" value="TreeGrafter"/>
</dbReference>
<dbReference type="InterPro" id="IPR004358">
    <property type="entry name" value="Sig_transdc_His_kin-like_C"/>
</dbReference>
<evidence type="ECO:0000256" key="4">
    <source>
        <dbReference type="ARBA" id="ARBA00022553"/>
    </source>
</evidence>
<evidence type="ECO:0000256" key="5">
    <source>
        <dbReference type="ARBA" id="ARBA00022679"/>
    </source>
</evidence>
<dbReference type="InterPro" id="IPR003660">
    <property type="entry name" value="HAMP_dom"/>
</dbReference>
<dbReference type="GO" id="GO:0000160">
    <property type="term" value="P:phosphorelay signal transduction system"/>
    <property type="evidence" value="ECO:0007669"/>
    <property type="project" value="UniProtKB-KW"/>
</dbReference>
<dbReference type="PANTHER" id="PTHR45436:SF5">
    <property type="entry name" value="SENSOR HISTIDINE KINASE TRCS"/>
    <property type="match status" value="1"/>
</dbReference>
<dbReference type="InterPro" id="IPR003594">
    <property type="entry name" value="HATPase_dom"/>
</dbReference>
<keyword evidence="9" id="KW-0902">Two-component regulatory system</keyword>
<evidence type="ECO:0000256" key="1">
    <source>
        <dbReference type="ARBA" id="ARBA00000085"/>
    </source>
</evidence>
<keyword evidence="8 11" id="KW-1133">Transmembrane helix</keyword>
<evidence type="ECO:0000259" key="12">
    <source>
        <dbReference type="PROSITE" id="PS50109"/>
    </source>
</evidence>
<dbReference type="InterPro" id="IPR050428">
    <property type="entry name" value="TCS_sensor_his_kinase"/>
</dbReference>
<evidence type="ECO:0000256" key="7">
    <source>
        <dbReference type="ARBA" id="ARBA00022777"/>
    </source>
</evidence>
<feature type="transmembrane region" description="Helical" evidence="11">
    <location>
        <begin position="12"/>
        <end position="34"/>
    </location>
</feature>
<dbReference type="SMART" id="SM00387">
    <property type="entry name" value="HATPase_c"/>
    <property type="match status" value="1"/>
</dbReference>
<feature type="domain" description="HAMP" evidence="13">
    <location>
        <begin position="183"/>
        <end position="234"/>
    </location>
</feature>
<keyword evidence="15" id="KW-1185">Reference proteome</keyword>
<dbReference type="EC" id="2.7.13.3" evidence="3"/>
<dbReference type="GO" id="GO:0004673">
    <property type="term" value="F:protein histidine kinase activity"/>
    <property type="evidence" value="ECO:0007669"/>
    <property type="project" value="UniProtKB-EC"/>
</dbReference>
<evidence type="ECO:0000313" key="15">
    <source>
        <dbReference type="Proteomes" id="UP000464468"/>
    </source>
</evidence>
<geneLocation type="plasmid" evidence="15">
    <name>pc33</name>
</geneLocation>
<keyword evidence="4" id="KW-0597">Phosphoprotein</keyword>
<keyword evidence="14" id="KW-0614">Plasmid</keyword>
<dbReference type="PROSITE" id="PS50885">
    <property type="entry name" value="HAMP"/>
    <property type="match status" value="1"/>
</dbReference>
<dbReference type="Proteomes" id="UP000464468">
    <property type="component" value="Plasmid pC33"/>
</dbReference>
<accession>A0A7Z2S954</accession>
<keyword evidence="6 11" id="KW-0812">Transmembrane</keyword>
<evidence type="ECO:0000313" key="14">
    <source>
        <dbReference type="EMBL" id="QHL92011.1"/>
    </source>
</evidence>
<dbReference type="AlphaFoldDB" id="A0A7Z2S954"/>
<evidence type="ECO:0000256" key="10">
    <source>
        <dbReference type="ARBA" id="ARBA00023136"/>
    </source>
</evidence>
<comment type="catalytic activity">
    <reaction evidence="1">
        <text>ATP + protein L-histidine = ADP + protein N-phospho-L-histidine.</text>
        <dbReference type="EC" id="2.7.13.3"/>
    </reaction>
</comment>
<dbReference type="Pfam" id="PF02518">
    <property type="entry name" value="HATPase_c"/>
    <property type="match status" value="1"/>
</dbReference>
<dbReference type="PANTHER" id="PTHR45436">
    <property type="entry name" value="SENSOR HISTIDINE KINASE YKOH"/>
    <property type="match status" value="1"/>
</dbReference>
<evidence type="ECO:0000256" key="11">
    <source>
        <dbReference type="SAM" id="Phobius"/>
    </source>
</evidence>
<evidence type="ECO:0000256" key="3">
    <source>
        <dbReference type="ARBA" id="ARBA00012438"/>
    </source>
</evidence>
<dbReference type="EMBL" id="CP047896">
    <property type="protein sequence ID" value="QHL92011.1"/>
    <property type="molecule type" value="Genomic_DNA"/>
</dbReference>
<comment type="subcellular location">
    <subcellularLocation>
        <location evidence="2">Membrane</location>
    </subcellularLocation>
</comment>
<evidence type="ECO:0000259" key="13">
    <source>
        <dbReference type="PROSITE" id="PS50885"/>
    </source>
</evidence>
<name>A0A7Z2S954_9SPHN</name>
<keyword evidence="5" id="KW-0808">Transferase</keyword>
<evidence type="ECO:0000256" key="2">
    <source>
        <dbReference type="ARBA" id="ARBA00004370"/>
    </source>
</evidence>
<gene>
    <name evidence="14" type="ORF">GVO57_14030</name>
</gene>
<dbReference type="Gene3D" id="3.30.565.10">
    <property type="entry name" value="Histidine kinase-like ATPase, C-terminal domain"/>
    <property type="match status" value="1"/>
</dbReference>
<dbReference type="InterPro" id="IPR005467">
    <property type="entry name" value="His_kinase_dom"/>
</dbReference>
<organism evidence="14 15">
    <name type="scientific">Sphingomonas changnyeongensis</name>
    <dbReference type="NCBI Taxonomy" id="2698679"/>
    <lineage>
        <taxon>Bacteria</taxon>
        <taxon>Pseudomonadati</taxon>
        <taxon>Pseudomonadota</taxon>
        <taxon>Alphaproteobacteria</taxon>
        <taxon>Sphingomonadales</taxon>
        <taxon>Sphingomonadaceae</taxon>
        <taxon>Sphingomonas</taxon>
    </lineage>
</organism>
<protein>
    <recommendedName>
        <fullName evidence="3">histidine kinase</fullName>
        <ecNumber evidence="3">2.7.13.3</ecNumber>
    </recommendedName>
</protein>
<dbReference type="Gene3D" id="1.10.287.130">
    <property type="match status" value="1"/>
</dbReference>
<dbReference type="KEGG" id="schy:GVO57_14030"/>
<dbReference type="PRINTS" id="PR00344">
    <property type="entry name" value="BCTRLSENSOR"/>
</dbReference>
<sequence>MIRRLSLHARLILLAAATGIAILIFASIAISGVLERFVMVGVDQTLDTQIGVLERALEPDGSVAQDRILSLSNFDQRGSGWGWLVRGERRQWSSGSGLQAFRTRREMRHSDTAIAGGRGRTDDGRAVHLRARKVATAGGPVTIIAFAPRELIDRPLDAARGTLLVSLALIALALVAGTLAQLRYGLQPLRRLGSAVARIRSGEADTLPADQPRELLPLVDEVNGLIDQNRTSLEQARRHVANLAHGLKTPLATLSLRLARENASTEALKLVEELDQRIAHHLKRARIGAHAASGRARTEIAGVIDDMLGTLQQIHRASGITFQRAGGLAGAPGYAVAVEQRDFEELLGNVIDNAGRHARSEVRVAVEQAGPRIVIAVEDDGPGMADADIARVVEAGVRLDESLPGFGFGLAITTELVQLYGGALEITRSVDLGGACVTITLPRTR</sequence>
<evidence type="ECO:0000256" key="8">
    <source>
        <dbReference type="ARBA" id="ARBA00022989"/>
    </source>
</evidence>
<reference evidence="14 15" key="1">
    <citation type="submission" date="2020-01" db="EMBL/GenBank/DDBJ databases">
        <title>Sphingomonas sp. C33 whole genome sequece.</title>
        <authorList>
            <person name="Park C."/>
        </authorList>
    </citation>
    <scope>NUCLEOTIDE SEQUENCE [LARGE SCALE GENOMIC DNA]</scope>
    <source>
        <strain evidence="14 15">C33</strain>
        <plasmid evidence="15">pc33</plasmid>
    </source>
</reference>
<dbReference type="PROSITE" id="PS50109">
    <property type="entry name" value="HIS_KIN"/>
    <property type="match status" value="1"/>
</dbReference>
<evidence type="ECO:0000256" key="6">
    <source>
        <dbReference type="ARBA" id="ARBA00022692"/>
    </source>
</evidence>
<proteinExistence type="predicted"/>
<keyword evidence="10 11" id="KW-0472">Membrane</keyword>
<feature type="domain" description="Histidine kinase" evidence="12">
    <location>
        <begin position="242"/>
        <end position="445"/>
    </location>
</feature>